<protein>
    <submittedName>
        <fullName evidence="2">Uncharacterized protein</fullName>
    </submittedName>
</protein>
<keyword evidence="3" id="KW-1185">Reference proteome</keyword>
<dbReference type="Proteomes" id="UP001303473">
    <property type="component" value="Unassembled WGS sequence"/>
</dbReference>
<organism evidence="2 3">
    <name type="scientific">Diplogelasinospora grovesii</name>
    <dbReference type="NCBI Taxonomy" id="303347"/>
    <lineage>
        <taxon>Eukaryota</taxon>
        <taxon>Fungi</taxon>
        <taxon>Dikarya</taxon>
        <taxon>Ascomycota</taxon>
        <taxon>Pezizomycotina</taxon>
        <taxon>Sordariomycetes</taxon>
        <taxon>Sordariomycetidae</taxon>
        <taxon>Sordariales</taxon>
        <taxon>Diplogelasinosporaceae</taxon>
        <taxon>Diplogelasinospora</taxon>
    </lineage>
</organism>
<evidence type="ECO:0000313" key="2">
    <source>
        <dbReference type="EMBL" id="KAK3940434.1"/>
    </source>
</evidence>
<accession>A0AAN6N792</accession>
<name>A0AAN6N792_9PEZI</name>
<dbReference type="PANTHER" id="PTHR39475">
    <property type="entry name" value="CONIDIATION-SPECIFIC PROTEIN 6"/>
    <property type="match status" value="1"/>
</dbReference>
<sequence>MHAESSVGSRNIYEDGDQHNYPRTEIEELTHHSGKNVKGMMPKDQMEEVDRQRAEEAERRRQERYKNDPLFRAEVHGNKPNKGARIDAELKAEEEAMLMKKKRKDSLVGKKM</sequence>
<reference evidence="3" key="1">
    <citation type="journal article" date="2023" name="Mol. Phylogenet. Evol.">
        <title>Genome-scale phylogeny and comparative genomics of the fungal order Sordariales.</title>
        <authorList>
            <person name="Hensen N."/>
            <person name="Bonometti L."/>
            <person name="Westerberg I."/>
            <person name="Brannstrom I.O."/>
            <person name="Guillou S."/>
            <person name="Cros-Aarteil S."/>
            <person name="Calhoun S."/>
            <person name="Haridas S."/>
            <person name="Kuo A."/>
            <person name="Mondo S."/>
            <person name="Pangilinan J."/>
            <person name="Riley R."/>
            <person name="LaButti K."/>
            <person name="Andreopoulos B."/>
            <person name="Lipzen A."/>
            <person name="Chen C."/>
            <person name="Yan M."/>
            <person name="Daum C."/>
            <person name="Ng V."/>
            <person name="Clum A."/>
            <person name="Steindorff A."/>
            <person name="Ohm R.A."/>
            <person name="Martin F."/>
            <person name="Silar P."/>
            <person name="Natvig D.O."/>
            <person name="Lalanne C."/>
            <person name="Gautier V."/>
            <person name="Ament-Velasquez S.L."/>
            <person name="Kruys A."/>
            <person name="Hutchinson M.I."/>
            <person name="Powell A.J."/>
            <person name="Barry K."/>
            <person name="Miller A.N."/>
            <person name="Grigoriev I.V."/>
            <person name="Debuchy R."/>
            <person name="Gladieux P."/>
            <person name="Hiltunen Thoren M."/>
            <person name="Johannesson H."/>
        </authorList>
    </citation>
    <scope>NUCLEOTIDE SEQUENCE [LARGE SCALE GENOMIC DNA]</scope>
    <source>
        <strain evidence="3">CBS 340.73</strain>
    </source>
</reference>
<dbReference type="PANTHER" id="PTHR39475:SF1">
    <property type="entry name" value="CONIDIATION-SPECIFIC PROTEIN 6"/>
    <property type="match status" value="1"/>
</dbReference>
<feature type="compositionally biased region" description="Basic and acidic residues" evidence="1">
    <location>
        <begin position="44"/>
        <end position="77"/>
    </location>
</feature>
<proteinExistence type="predicted"/>
<evidence type="ECO:0000313" key="3">
    <source>
        <dbReference type="Proteomes" id="UP001303473"/>
    </source>
</evidence>
<dbReference type="AlphaFoldDB" id="A0AAN6N792"/>
<evidence type="ECO:0000256" key="1">
    <source>
        <dbReference type="SAM" id="MobiDB-lite"/>
    </source>
</evidence>
<gene>
    <name evidence="2" type="ORF">QBC46DRAFT_434759</name>
</gene>
<comment type="caution">
    <text evidence="2">The sequence shown here is derived from an EMBL/GenBank/DDBJ whole genome shotgun (WGS) entry which is preliminary data.</text>
</comment>
<feature type="region of interest" description="Disordered" evidence="1">
    <location>
        <begin position="1"/>
        <end position="85"/>
    </location>
</feature>
<dbReference type="EMBL" id="MU853796">
    <property type="protein sequence ID" value="KAK3940434.1"/>
    <property type="molecule type" value="Genomic_DNA"/>
</dbReference>
<feature type="compositionally biased region" description="Basic and acidic residues" evidence="1">
    <location>
        <begin position="12"/>
        <end position="31"/>
    </location>
</feature>